<dbReference type="Gene3D" id="3.10.180.10">
    <property type="entry name" value="2,3-Dihydroxybiphenyl 1,2-Dioxygenase, domain 1"/>
    <property type="match status" value="1"/>
</dbReference>
<dbReference type="InterPro" id="IPR025870">
    <property type="entry name" value="Glyoxalase-like_dom"/>
</dbReference>
<name>A0A2J6TC25_9HELO</name>
<sequence>MTPVYLDHIVILLPHKAVLSPPKWLTDNFTIIPGGRHAGGQTENKLVVFQDGSYLELIAFVDDDPKHRVGHRWGDKEVGVIDFALSSQGDADDNYEVLKSRLEKAALGLKYEPPAVGGRTKEDAQVLKWKVTVPEPPTKRGETPFFCHDVTARGLRVPFSKESTSHPSGAYGIAGLKIYVPKERVGDLSKACEGILDSKNSSLDASLGRFEVGSLRLVEGHGKVILGIQEPMEAGPQRLVAEKGVLLGDLLIGVTGPSNESGRTIKFDVEYESESNSV</sequence>
<keyword evidence="3" id="KW-1185">Reference proteome</keyword>
<protein>
    <recommendedName>
        <fullName evidence="1">Glyoxalase-like domain-containing protein</fullName>
    </recommendedName>
</protein>
<dbReference type="RefSeq" id="XP_024737488.1">
    <property type="nucleotide sequence ID" value="XM_024880111.1"/>
</dbReference>
<dbReference type="AlphaFoldDB" id="A0A2J6TC25"/>
<dbReference type="InParanoid" id="A0A2J6TC25"/>
<dbReference type="InterPro" id="IPR029068">
    <property type="entry name" value="Glyas_Bleomycin-R_OHBP_Dase"/>
</dbReference>
<dbReference type="Pfam" id="PF13468">
    <property type="entry name" value="Glyoxalase_3"/>
    <property type="match status" value="1"/>
</dbReference>
<organism evidence="2 3">
    <name type="scientific">Hyaloscypha bicolor E</name>
    <dbReference type="NCBI Taxonomy" id="1095630"/>
    <lineage>
        <taxon>Eukaryota</taxon>
        <taxon>Fungi</taxon>
        <taxon>Dikarya</taxon>
        <taxon>Ascomycota</taxon>
        <taxon>Pezizomycotina</taxon>
        <taxon>Leotiomycetes</taxon>
        <taxon>Helotiales</taxon>
        <taxon>Hyaloscyphaceae</taxon>
        <taxon>Hyaloscypha</taxon>
        <taxon>Hyaloscypha bicolor</taxon>
    </lineage>
</organism>
<dbReference type="PANTHER" id="PTHR40265:SF1">
    <property type="entry name" value="GLYOXALASE-LIKE DOMAIN-CONTAINING PROTEIN"/>
    <property type="match status" value="1"/>
</dbReference>
<dbReference type="EMBL" id="KZ613788">
    <property type="protein sequence ID" value="PMD60584.1"/>
    <property type="molecule type" value="Genomic_DNA"/>
</dbReference>
<accession>A0A2J6TC25</accession>
<reference evidence="2 3" key="1">
    <citation type="submission" date="2016-04" db="EMBL/GenBank/DDBJ databases">
        <title>A degradative enzymes factory behind the ericoid mycorrhizal symbiosis.</title>
        <authorList>
            <consortium name="DOE Joint Genome Institute"/>
            <person name="Martino E."/>
            <person name="Morin E."/>
            <person name="Grelet G."/>
            <person name="Kuo A."/>
            <person name="Kohler A."/>
            <person name="Daghino S."/>
            <person name="Barry K."/>
            <person name="Choi C."/>
            <person name="Cichocki N."/>
            <person name="Clum A."/>
            <person name="Copeland A."/>
            <person name="Hainaut M."/>
            <person name="Haridas S."/>
            <person name="Labutti K."/>
            <person name="Lindquist E."/>
            <person name="Lipzen A."/>
            <person name="Khouja H.-R."/>
            <person name="Murat C."/>
            <person name="Ohm R."/>
            <person name="Olson A."/>
            <person name="Spatafora J."/>
            <person name="Veneault-Fourrey C."/>
            <person name="Henrissat B."/>
            <person name="Grigoriev I."/>
            <person name="Martin F."/>
            <person name="Perotto S."/>
        </authorList>
    </citation>
    <scope>NUCLEOTIDE SEQUENCE [LARGE SCALE GENOMIC DNA]</scope>
    <source>
        <strain evidence="2 3">E</strain>
    </source>
</reference>
<dbReference type="Proteomes" id="UP000235371">
    <property type="component" value="Unassembled WGS sequence"/>
</dbReference>
<dbReference type="PANTHER" id="PTHR40265">
    <property type="entry name" value="BLL2707 PROTEIN"/>
    <property type="match status" value="1"/>
</dbReference>
<dbReference type="GeneID" id="36588188"/>
<evidence type="ECO:0000313" key="3">
    <source>
        <dbReference type="Proteomes" id="UP000235371"/>
    </source>
</evidence>
<dbReference type="OrthoDB" id="408973at2759"/>
<evidence type="ECO:0000259" key="1">
    <source>
        <dbReference type="Pfam" id="PF13468"/>
    </source>
</evidence>
<feature type="domain" description="Glyoxalase-like" evidence="1">
    <location>
        <begin position="6"/>
        <end position="183"/>
    </location>
</feature>
<evidence type="ECO:0000313" key="2">
    <source>
        <dbReference type="EMBL" id="PMD60584.1"/>
    </source>
</evidence>
<gene>
    <name evidence="2" type="ORF">K444DRAFT_612338</name>
</gene>
<proteinExistence type="predicted"/>